<dbReference type="InterPro" id="IPR011030">
    <property type="entry name" value="Lipovitellin_superhlx_dom"/>
</dbReference>
<name>A0AAV2PKN1_MEGNR</name>
<gene>
    <name evidence="2" type="ORF">MNOR_LOCUS976</name>
</gene>
<sequence length="264" mass="30232">DWTCKQMFYKWKGEDRSHLGYVECNQKIEVSGPVSFFSNLQLNRQLPDTFYNEQEEETLVVFKKFDAESMFQDSENDAAIMERQNTEQLLSTLCTELKNHITPRATMIYPRLVTSMKKLNKDDLLQLYKQVHSGTICSEHNRLNSIFDASLQDSASGASAATMCHLMSEGIVRHNDRWLQSLANVRKPTTQAINDCIRLLDGPYTMNVVLGVTAMVGQAKWVWECTHIDDSNCETAKEEVKKLSRQLLAVIGDCSHRDDEQLKK</sequence>
<proteinExistence type="predicted"/>
<evidence type="ECO:0000259" key="1">
    <source>
        <dbReference type="Pfam" id="PF01347"/>
    </source>
</evidence>
<dbReference type="Pfam" id="PF01347">
    <property type="entry name" value="Vitellogenin_N"/>
    <property type="match status" value="1"/>
</dbReference>
<keyword evidence="3" id="KW-1185">Reference proteome</keyword>
<dbReference type="EMBL" id="CAXKWB010000242">
    <property type="protein sequence ID" value="CAL4059964.1"/>
    <property type="molecule type" value="Genomic_DNA"/>
</dbReference>
<evidence type="ECO:0000313" key="2">
    <source>
        <dbReference type="EMBL" id="CAL4059964.1"/>
    </source>
</evidence>
<dbReference type="AlphaFoldDB" id="A0AAV2PKN1"/>
<feature type="non-terminal residue" evidence="2">
    <location>
        <position position="1"/>
    </location>
</feature>
<accession>A0AAV2PKN1</accession>
<dbReference type="Gene3D" id="1.25.10.20">
    <property type="entry name" value="Vitellinogen, superhelical"/>
    <property type="match status" value="1"/>
</dbReference>
<organism evidence="2 3">
    <name type="scientific">Meganyctiphanes norvegica</name>
    <name type="common">Northern krill</name>
    <name type="synonym">Thysanopoda norvegica</name>
    <dbReference type="NCBI Taxonomy" id="48144"/>
    <lineage>
        <taxon>Eukaryota</taxon>
        <taxon>Metazoa</taxon>
        <taxon>Ecdysozoa</taxon>
        <taxon>Arthropoda</taxon>
        <taxon>Crustacea</taxon>
        <taxon>Multicrustacea</taxon>
        <taxon>Malacostraca</taxon>
        <taxon>Eumalacostraca</taxon>
        <taxon>Eucarida</taxon>
        <taxon>Euphausiacea</taxon>
        <taxon>Euphausiidae</taxon>
        <taxon>Meganyctiphanes</taxon>
    </lineage>
</organism>
<evidence type="ECO:0000313" key="3">
    <source>
        <dbReference type="Proteomes" id="UP001497623"/>
    </source>
</evidence>
<feature type="domain" description="Vitellogenin" evidence="1">
    <location>
        <begin position="84"/>
        <end position="247"/>
    </location>
</feature>
<dbReference type="SUPFAM" id="SSF48431">
    <property type="entry name" value="Lipovitellin-phosvitin complex, superhelical domain"/>
    <property type="match status" value="1"/>
</dbReference>
<feature type="non-terminal residue" evidence="2">
    <location>
        <position position="264"/>
    </location>
</feature>
<comment type="caution">
    <text evidence="2">The sequence shown here is derived from an EMBL/GenBank/DDBJ whole genome shotgun (WGS) entry which is preliminary data.</text>
</comment>
<dbReference type="InterPro" id="IPR001747">
    <property type="entry name" value="Vitellogenin_N"/>
</dbReference>
<reference evidence="2 3" key="1">
    <citation type="submission" date="2024-05" db="EMBL/GenBank/DDBJ databases">
        <authorList>
            <person name="Wallberg A."/>
        </authorList>
    </citation>
    <scope>NUCLEOTIDE SEQUENCE [LARGE SCALE GENOMIC DNA]</scope>
</reference>
<dbReference type="GO" id="GO:0005319">
    <property type="term" value="F:lipid transporter activity"/>
    <property type="evidence" value="ECO:0007669"/>
    <property type="project" value="InterPro"/>
</dbReference>
<dbReference type="Proteomes" id="UP001497623">
    <property type="component" value="Unassembled WGS sequence"/>
</dbReference>
<protein>
    <recommendedName>
        <fullName evidence="1">Vitellogenin domain-containing protein</fullName>
    </recommendedName>
</protein>